<dbReference type="EMBL" id="UZAK01040435">
    <property type="protein sequence ID" value="VDP64593.1"/>
    <property type="molecule type" value="Genomic_DNA"/>
</dbReference>
<evidence type="ECO:0000313" key="1">
    <source>
        <dbReference type="EMBL" id="VDP64593.1"/>
    </source>
</evidence>
<evidence type="ECO:0000313" key="3">
    <source>
        <dbReference type="WBParaSite" id="SCUD_0001795801-mRNA-1"/>
    </source>
</evidence>
<organism evidence="3">
    <name type="scientific">Schistosoma curassoni</name>
    <dbReference type="NCBI Taxonomy" id="6186"/>
    <lineage>
        <taxon>Eukaryota</taxon>
        <taxon>Metazoa</taxon>
        <taxon>Spiralia</taxon>
        <taxon>Lophotrochozoa</taxon>
        <taxon>Platyhelminthes</taxon>
        <taxon>Trematoda</taxon>
        <taxon>Digenea</taxon>
        <taxon>Strigeidida</taxon>
        <taxon>Schistosomatoidea</taxon>
        <taxon>Schistosomatidae</taxon>
        <taxon>Schistosoma</taxon>
    </lineage>
</organism>
<reference evidence="1 2" key="2">
    <citation type="submission" date="2018-11" db="EMBL/GenBank/DDBJ databases">
        <authorList>
            <consortium name="Pathogen Informatics"/>
        </authorList>
    </citation>
    <scope>NUCLEOTIDE SEQUENCE [LARGE SCALE GENOMIC DNA]</scope>
    <source>
        <strain evidence="1">Dakar</strain>
        <strain evidence="2">Dakar, Senegal</strain>
    </source>
</reference>
<dbReference type="WBParaSite" id="SCUD_0001795801-mRNA-1">
    <property type="protein sequence ID" value="SCUD_0001795801-mRNA-1"/>
    <property type="gene ID" value="SCUD_0001795801"/>
</dbReference>
<sequence>KACWTIFSTCSSNISFFSSSFPTKPQFFSFEIKLLSCTAISSASRYFSITCSNSFNLVLALSTVLSTSLTTLGSSSEKMKPQK</sequence>
<dbReference type="Proteomes" id="UP000279833">
    <property type="component" value="Unassembled WGS sequence"/>
</dbReference>
<reference evidence="3" key="1">
    <citation type="submission" date="2016-06" db="UniProtKB">
        <authorList>
            <consortium name="WormBaseParasite"/>
        </authorList>
    </citation>
    <scope>IDENTIFICATION</scope>
</reference>
<evidence type="ECO:0000313" key="2">
    <source>
        <dbReference type="Proteomes" id="UP000279833"/>
    </source>
</evidence>
<dbReference type="AlphaFoldDB" id="A0A183KSB8"/>
<gene>
    <name evidence="1" type="ORF">SCUD_LOCUS17955</name>
</gene>
<accession>A0A183KSB8</accession>
<keyword evidence="2" id="KW-1185">Reference proteome</keyword>
<protein>
    <submittedName>
        <fullName evidence="3">Ovule protein</fullName>
    </submittedName>
</protein>
<proteinExistence type="predicted"/>
<name>A0A183KSB8_9TREM</name>